<dbReference type="InterPro" id="IPR043519">
    <property type="entry name" value="NT_sf"/>
</dbReference>
<evidence type="ECO:0008006" key="4">
    <source>
        <dbReference type="Google" id="ProtNLM"/>
    </source>
</evidence>
<organism evidence="2 3">
    <name type="scientific">Ferrimonas balearica (strain DSM 9799 / CCM 4581 / KCTC 23876 / PAT)</name>
    <dbReference type="NCBI Taxonomy" id="550540"/>
    <lineage>
        <taxon>Bacteria</taxon>
        <taxon>Pseudomonadati</taxon>
        <taxon>Pseudomonadota</taxon>
        <taxon>Gammaproteobacteria</taxon>
        <taxon>Alteromonadales</taxon>
        <taxon>Ferrimonadaceae</taxon>
        <taxon>Ferrimonas</taxon>
    </lineage>
</organism>
<evidence type="ECO:0000313" key="2">
    <source>
        <dbReference type="EMBL" id="ADN75302.1"/>
    </source>
</evidence>
<name>E1SVF6_FERBD</name>
<sequence length="255" mass="28678">MFKLLQTALVLFMVSRAPGAFAAPQTGVVTNLSTSAYVQANSQRFYRDLKDLYAIAPKRDKRALQPHTDFDTLYRQANAAQFELVQLTRHVATLTETEALLPGIKSRQRAEAKLHGELDGDVTRMTDLARTSLVANDIGSLVAAYEQLDARVEVVGVKNRFKQPKANGYRDLNLLVRLPKSDMVAEVQIHLSPIAEIKNGPEHEIYKQVQRLERQAQQQPLSELEQARMARLTQQSTDLYIGAWHQILSSVRQTA</sequence>
<dbReference type="CDD" id="cd05399">
    <property type="entry name" value="NT_Rel-Spo_like"/>
    <property type="match status" value="1"/>
</dbReference>
<dbReference type="KEGG" id="fbl:Fbal_1093"/>
<reference evidence="2 3" key="1">
    <citation type="journal article" date="2010" name="Stand. Genomic Sci.">
        <title>Complete genome sequence of Ferrimonas balearica type strain (PAT).</title>
        <authorList>
            <person name="Nolan M."/>
            <person name="Sikorski J."/>
            <person name="Davenport K."/>
            <person name="Lucas S."/>
            <person name="Glavina Del Rio T."/>
            <person name="Tice H."/>
            <person name="Cheng J."/>
            <person name="Goodwin L."/>
            <person name="Pitluck S."/>
            <person name="Liolios K."/>
            <person name="Ivanova N."/>
            <person name="Mavromatis K."/>
            <person name="Ovchinnikova G."/>
            <person name="Pati A."/>
            <person name="Chen A."/>
            <person name="Palaniappan K."/>
            <person name="Land M."/>
            <person name="Hauser L."/>
            <person name="Chang Y."/>
            <person name="Jeffries C."/>
            <person name="Tapia R."/>
            <person name="Brettin T."/>
            <person name="Detter J."/>
            <person name="Han C."/>
            <person name="Yasawong M."/>
            <person name="Rohde M."/>
            <person name="Tindall B."/>
            <person name="Goker M."/>
            <person name="Woyke T."/>
            <person name="Bristow J."/>
            <person name="Eisen J."/>
            <person name="Markowitz V."/>
            <person name="Hugenholtz P."/>
            <person name="Kyrpides N."/>
            <person name="Klenk H."/>
            <person name="Lapidus A."/>
        </authorList>
    </citation>
    <scope>NUCLEOTIDE SEQUENCE [LARGE SCALE GENOMIC DNA]</scope>
    <source>
        <strain evidence="3">DSM 9799 / CCM 4581 / KCTC 23876 / PAT</strain>
    </source>
</reference>
<gene>
    <name evidence="2" type="ordered locus">Fbal_1093</name>
</gene>
<dbReference type="EMBL" id="CP002209">
    <property type="protein sequence ID" value="ADN75302.1"/>
    <property type="molecule type" value="Genomic_DNA"/>
</dbReference>
<dbReference type="OrthoDB" id="5823369at2"/>
<feature type="chain" id="PRO_5003151533" description="RelA/SpoT domain-containing protein" evidence="1">
    <location>
        <begin position="23"/>
        <end position="255"/>
    </location>
</feature>
<dbReference type="RefSeq" id="WP_013344608.1">
    <property type="nucleotide sequence ID" value="NC_014541.1"/>
</dbReference>
<protein>
    <recommendedName>
        <fullName evidence="4">RelA/SpoT domain-containing protein</fullName>
    </recommendedName>
</protein>
<evidence type="ECO:0000256" key="1">
    <source>
        <dbReference type="SAM" id="SignalP"/>
    </source>
</evidence>
<keyword evidence="3" id="KW-1185">Reference proteome</keyword>
<dbReference type="SUPFAM" id="SSF81301">
    <property type="entry name" value="Nucleotidyltransferase"/>
    <property type="match status" value="1"/>
</dbReference>
<dbReference type="InterPro" id="IPR007685">
    <property type="entry name" value="RelA_SpoT"/>
</dbReference>
<dbReference type="GO" id="GO:0015969">
    <property type="term" value="P:guanosine tetraphosphate metabolic process"/>
    <property type="evidence" value="ECO:0007669"/>
    <property type="project" value="InterPro"/>
</dbReference>
<dbReference type="AlphaFoldDB" id="E1SVF6"/>
<dbReference type="HOGENOM" id="CLU_097578_0_0_6"/>
<evidence type="ECO:0000313" key="3">
    <source>
        <dbReference type="Proteomes" id="UP000006683"/>
    </source>
</evidence>
<proteinExistence type="predicted"/>
<dbReference type="Proteomes" id="UP000006683">
    <property type="component" value="Chromosome"/>
</dbReference>
<keyword evidence="1" id="KW-0732">Signal</keyword>
<dbReference type="STRING" id="550540.Fbal_1093"/>
<dbReference type="Gene3D" id="3.30.460.10">
    <property type="entry name" value="Beta Polymerase, domain 2"/>
    <property type="match status" value="1"/>
</dbReference>
<dbReference type="eggNOG" id="COG2357">
    <property type="taxonomic scope" value="Bacteria"/>
</dbReference>
<dbReference type="GeneID" id="67181331"/>
<accession>E1SVF6</accession>
<feature type="signal peptide" evidence="1">
    <location>
        <begin position="1"/>
        <end position="22"/>
    </location>
</feature>